<feature type="compositionally biased region" description="Basic and acidic residues" evidence="4">
    <location>
        <begin position="782"/>
        <end position="796"/>
    </location>
</feature>
<evidence type="ECO:0000256" key="3">
    <source>
        <dbReference type="PROSITE-ProRule" id="PRU00339"/>
    </source>
</evidence>
<dbReference type="OrthoDB" id="43776at2759"/>
<feature type="region of interest" description="Disordered" evidence="4">
    <location>
        <begin position="471"/>
        <end position="619"/>
    </location>
</feature>
<organism evidence="5 6">
    <name type="scientific">Thalassiosira oceanica</name>
    <name type="common">Marine diatom</name>
    <dbReference type="NCBI Taxonomy" id="159749"/>
    <lineage>
        <taxon>Eukaryota</taxon>
        <taxon>Sar</taxon>
        <taxon>Stramenopiles</taxon>
        <taxon>Ochrophyta</taxon>
        <taxon>Bacillariophyta</taxon>
        <taxon>Coscinodiscophyceae</taxon>
        <taxon>Thalassiosirophycidae</taxon>
        <taxon>Thalassiosirales</taxon>
        <taxon>Thalassiosiraceae</taxon>
        <taxon>Thalassiosira</taxon>
    </lineage>
</organism>
<dbReference type="SUPFAM" id="SSF48452">
    <property type="entry name" value="TPR-like"/>
    <property type="match status" value="7"/>
</dbReference>
<feature type="region of interest" description="Disordered" evidence="4">
    <location>
        <begin position="315"/>
        <end position="335"/>
    </location>
</feature>
<feature type="region of interest" description="Disordered" evidence="4">
    <location>
        <begin position="347"/>
        <end position="398"/>
    </location>
</feature>
<protein>
    <recommendedName>
        <fullName evidence="7">MalT-like TPR region domain-containing protein</fullName>
    </recommendedName>
</protein>
<dbReference type="EMBL" id="AGNL01050251">
    <property type="protein sequence ID" value="EJK44041.1"/>
    <property type="molecule type" value="Genomic_DNA"/>
</dbReference>
<keyword evidence="6" id="KW-1185">Reference proteome</keyword>
<keyword evidence="1" id="KW-0677">Repeat</keyword>
<feature type="compositionally biased region" description="Polar residues" evidence="4">
    <location>
        <begin position="158"/>
        <end position="177"/>
    </location>
</feature>
<feature type="compositionally biased region" description="Low complexity" evidence="4">
    <location>
        <begin position="421"/>
        <end position="435"/>
    </location>
</feature>
<dbReference type="PANTHER" id="PTHR45641">
    <property type="entry name" value="TETRATRICOPEPTIDE REPEAT PROTEIN (AFU_ORTHOLOGUE AFUA_6G03870)"/>
    <property type="match status" value="1"/>
</dbReference>
<reference evidence="5 6" key="1">
    <citation type="journal article" date="2012" name="Genome Biol.">
        <title>Genome and low-iron response of an oceanic diatom adapted to chronic iron limitation.</title>
        <authorList>
            <person name="Lommer M."/>
            <person name="Specht M."/>
            <person name="Roy A.S."/>
            <person name="Kraemer L."/>
            <person name="Andreson R."/>
            <person name="Gutowska M.A."/>
            <person name="Wolf J."/>
            <person name="Bergner S.V."/>
            <person name="Schilhabel M.B."/>
            <person name="Klostermeier U.C."/>
            <person name="Beiko R.G."/>
            <person name="Rosenstiel P."/>
            <person name="Hippler M."/>
            <person name="Laroche J."/>
        </authorList>
    </citation>
    <scope>NUCLEOTIDE SEQUENCE [LARGE SCALE GENOMIC DNA]</scope>
    <source>
        <strain evidence="5 6">CCMP1005</strain>
    </source>
</reference>
<keyword evidence="2 3" id="KW-0802">TPR repeat</keyword>
<feature type="repeat" description="TPR" evidence="3">
    <location>
        <begin position="1766"/>
        <end position="1799"/>
    </location>
</feature>
<feature type="repeat" description="TPR" evidence="3">
    <location>
        <begin position="1388"/>
        <end position="1421"/>
    </location>
</feature>
<dbReference type="eggNOG" id="KOG1840">
    <property type="taxonomic scope" value="Eukaryota"/>
</dbReference>
<comment type="caution">
    <text evidence="5">The sequence shown here is derived from an EMBL/GenBank/DDBJ whole genome shotgun (WGS) entry which is preliminary data.</text>
</comment>
<feature type="region of interest" description="Disordered" evidence="4">
    <location>
        <begin position="627"/>
        <end position="646"/>
    </location>
</feature>
<feature type="compositionally biased region" description="Polar residues" evidence="4">
    <location>
        <begin position="84"/>
        <end position="96"/>
    </location>
</feature>
<feature type="region of interest" description="Disordered" evidence="4">
    <location>
        <begin position="25"/>
        <end position="110"/>
    </location>
</feature>
<evidence type="ECO:0000313" key="5">
    <source>
        <dbReference type="EMBL" id="EJK44041.1"/>
    </source>
</evidence>
<feature type="compositionally biased region" description="Polar residues" evidence="4">
    <location>
        <begin position="45"/>
        <end position="57"/>
    </location>
</feature>
<feature type="compositionally biased region" description="Low complexity" evidence="4">
    <location>
        <begin position="734"/>
        <end position="743"/>
    </location>
</feature>
<feature type="region of interest" description="Disordered" evidence="4">
    <location>
        <begin position="416"/>
        <end position="435"/>
    </location>
</feature>
<evidence type="ECO:0000256" key="1">
    <source>
        <dbReference type="ARBA" id="ARBA00022737"/>
    </source>
</evidence>
<dbReference type="SMART" id="SM00028">
    <property type="entry name" value="TPR"/>
    <property type="match status" value="17"/>
</dbReference>
<dbReference type="PANTHER" id="PTHR45641:SF19">
    <property type="entry name" value="NEPHROCYSTIN-3"/>
    <property type="match status" value="1"/>
</dbReference>
<evidence type="ECO:0000256" key="2">
    <source>
        <dbReference type="ARBA" id="ARBA00022803"/>
    </source>
</evidence>
<dbReference type="Gene3D" id="1.25.40.10">
    <property type="entry name" value="Tetratricopeptide repeat domain"/>
    <property type="match status" value="6"/>
</dbReference>
<feature type="region of interest" description="Disordered" evidence="4">
    <location>
        <begin position="686"/>
        <end position="836"/>
    </location>
</feature>
<feature type="compositionally biased region" description="Polar residues" evidence="4">
    <location>
        <begin position="511"/>
        <end position="530"/>
    </location>
</feature>
<feature type="compositionally biased region" description="Polar residues" evidence="4">
    <location>
        <begin position="744"/>
        <end position="753"/>
    </location>
</feature>
<proteinExistence type="predicted"/>
<dbReference type="InterPro" id="IPR011990">
    <property type="entry name" value="TPR-like_helical_dom_sf"/>
</dbReference>
<feature type="compositionally biased region" description="Polar residues" evidence="4">
    <location>
        <begin position="361"/>
        <end position="373"/>
    </location>
</feature>
<accession>K0R5Z1</accession>
<dbReference type="Pfam" id="PF13181">
    <property type="entry name" value="TPR_8"/>
    <property type="match status" value="2"/>
</dbReference>
<dbReference type="InterPro" id="IPR019734">
    <property type="entry name" value="TPR_rpt"/>
</dbReference>
<evidence type="ECO:0008006" key="7">
    <source>
        <dbReference type="Google" id="ProtNLM"/>
    </source>
</evidence>
<evidence type="ECO:0000313" key="6">
    <source>
        <dbReference type="Proteomes" id="UP000266841"/>
    </source>
</evidence>
<dbReference type="Proteomes" id="UP000266841">
    <property type="component" value="Unassembled WGS sequence"/>
</dbReference>
<dbReference type="Pfam" id="PF13424">
    <property type="entry name" value="TPR_12"/>
    <property type="match status" value="3"/>
</dbReference>
<feature type="compositionally biased region" description="Polar residues" evidence="4">
    <location>
        <begin position="552"/>
        <end position="580"/>
    </location>
</feature>
<feature type="compositionally biased region" description="Polar residues" evidence="4">
    <location>
        <begin position="694"/>
        <end position="721"/>
    </location>
</feature>
<feature type="region of interest" description="Disordered" evidence="4">
    <location>
        <begin position="144"/>
        <end position="177"/>
    </location>
</feature>
<feature type="compositionally biased region" description="Polar residues" evidence="4">
    <location>
        <begin position="488"/>
        <end position="497"/>
    </location>
</feature>
<dbReference type="PROSITE" id="PS50005">
    <property type="entry name" value="TPR"/>
    <property type="match status" value="4"/>
</dbReference>
<evidence type="ECO:0000256" key="4">
    <source>
        <dbReference type="SAM" id="MobiDB-lite"/>
    </source>
</evidence>
<feature type="region of interest" description="Disordered" evidence="4">
    <location>
        <begin position="219"/>
        <end position="242"/>
    </location>
</feature>
<feature type="repeat" description="TPR" evidence="3">
    <location>
        <begin position="961"/>
        <end position="994"/>
    </location>
</feature>
<sequence>MALEHEERCTRRSSFVPTAFPTVAVLAAQSPPSPSRDESGDESVEPQQSSTTRQVNGGSPRRRISLTEQGQMINGLPSLMAETAHNSSSSTENTTPFYKLESSGKDHYSNTNSSSIKFQHTDLYGSFDDLSNFDSNQGLTVSTAPTSFAEKPARRNSDGVSVSTNGSMYSEKWNSGSANTSVVNSIADKESAAIASDGVVQEKSHQSETDLHQQSEPQALMNGDSNESLDHVPASKHGTTESSAVTAISSVVRHFIGSAAERAQNARSNQNEPNVVKEIDEAEKIKCSQSTDSGSDVIQRAANLLDPLRGLLDSGSMPGRHLGEENEAGEPLEEVQKECKTSFIERAESATLSSSNSNNSPTFPTAHGSTPTELTRARESLCGPDGTTKEGDGDDSAQKSFISTTHALVELATDEAKSKLNDSSSSDSVSISRTRPSLVSDFKETVKRNSFQRRMTSPKDQAVEAVVDWPSPVSSIGSPVLKERQQRTSEITVDSQSLPPLPLRDREDDPSSASKSCPIMNSRQTTNYKNSSDETLDPSCFRENSGEDSNDQSKLSSIVWPSSGPSNFQDGLRKTASSSRILKGLRSSAQREADLHSSLRSFNSGHRKPHNQNLRGCPGEDCVFETSGQPSSTTVASESEKSPDKLLQDNAVTCDIATPLNKDKNPLLVSIEQFEEEEANEDYYAPSPLHEVPSASNDGESVVSSLDSLASPVHPSNNNISRLHRQNQRRDSDSSCSTLSLASPTQAVTQNGKNRPIGSRKSSMKSMDISDRAIVSKSLRSSSEKSKFKTGMHESRPGAADLLEESERSSLSKGNAFNESEHTKSDASQNNYPPKVKCLADGLPRRAMERRSSDRSLTNSSCYSRATMQSLQSEMSNLQPSGLADDVALHLEHSMMSMNTYQSSDGIDDIDPACTTGEAKIDFDFAMNSYIKAMNHGQFNFGASAMGEDSAWEGDDGMLAARAYMGLGYTRQYKGELESSMHAYSKAINLIEDDLGVDHPNAAPVHYAMGVVMIGMAMQLDASEHFTTALKLYKAMLSGDSNTDVTVRANIFSTEGMLFDVLGERNRAIDCFRQTVVVCQGLGQPSLKLAGVMFELGSLLSQRGEYGESAYCFNFALQIRKNLLGDSFLVARTHYSLGVTQATLELGGNLPSGMAAGHLQEAFRICSEQFEEEHLQFAIILHALGVLNERNGDFLAASVWFAKERDIRKQVLGDDHESLADISSDLGTCYFNSGKYDLAISTFSDAFRIILLTESRESLEVADVLYKIASCHDSLCNYDAALEQFHEVKQLRETLFGIESGPVIQTMLRIGNILLGIGRIEMAQECFDEILGIGYASDNVNAVEVANALYGRGCAQFCGFRLADAMKSFNESLNWKLAALGEDNPGLACIFYQMAHVYLEQSEQDEAITCFEEYARLQKLDPQRNLHENADICYAEGIMAKLKGLQEAALSFFKQALAMFGTLFGGEHEKVASIHFDIGCVCTSMGDNETALTHFQTCLLQRQKLLGGHGGHVDVANVLYEMASTYQLLGHTEMAGRCLMEADKIWKSKLDNNEKLTSVLLLSANLWKSLQHYKEAEENYEDALQDAIRLHGQNHDLVASILLSLGELLQEINQIPQALFCFNESIKVRTALHGSDSPSVAQVEYSKGVAYLFQQDFENAFNCLERSLTIRREKLGAMDGTVGDTFNTIGFLQLRMGNISDDTLATFYDALEIRRAVGNQSKVVSTLMNIASVHKKRKDFDSCMNVYADILAARQEEFGLTHSQVADAWMSLGNIQTTAGRIEEATISYGEALRIRTMNDGYNHISVARILFKIGSLNSREQNYTDAKQLFEEYMRIRAEEEDDPDQEMAEALTLMGDLQKETGEKSKAQINWMSALEIYEQLGYPDDHPKLRKLKARQRAVPGFALTRASYSNRSISDLSTVISWFGNNRSR</sequence>
<feature type="compositionally biased region" description="Polar residues" evidence="4">
    <location>
        <begin position="627"/>
        <end position="637"/>
    </location>
</feature>
<gene>
    <name evidence="5" type="ORF">THAOC_37455</name>
</gene>
<feature type="repeat" description="TPR" evidence="3">
    <location>
        <begin position="1641"/>
        <end position="1674"/>
    </location>
</feature>
<name>K0R5Z1_THAOC</name>